<evidence type="ECO:0000313" key="3">
    <source>
        <dbReference type="EnsemblMetazoa" id="OVOC8420.1"/>
    </source>
</evidence>
<dbReference type="GO" id="GO:0048193">
    <property type="term" value="P:Golgi vesicle transport"/>
    <property type="evidence" value="ECO:0007669"/>
    <property type="project" value="TreeGrafter"/>
</dbReference>
<dbReference type="SUPFAM" id="SSF101283">
    <property type="entry name" value="GRIP domain"/>
    <property type="match status" value="1"/>
</dbReference>
<dbReference type="EnsemblMetazoa" id="OVOC8420.1">
    <property type="protein sequence ID" value="OVOC8420.1"/>
    <property type="gene ID" value="WBGene00245229"/>
</dbReference>
<evidence type="ECO:0000256" key="2">
    <source>
        <dbReference type="SAM" id="MobiDB-lite"/>
    </source>
</evidence>
<dbReference type="PANTHER" id="PTHR19327">
    <property type="entry name" value="GOLGIN"/>
    <property type="match status" value="1"/>
</dbReference>
<feature type="region of interest" description="Disordered" evidence="2">
    <location>
        <begin position="60"/>
        <end position="84"/>
    </location>
</feature>
<organism evidence="3 4">
    <name type="scientific">Onchocerca volvulus</name>
    <dbReference type="NCBI Taxonomy" id="6282"/>
    <lineage>
        <taxon>Eukaryota</taxon>
        <taxon>Metazoa</taxon>
        <taxon>Ecdysozoa</taxon>
        <taxon>Nematoda</taxon>
        <taxon>Chromadorea</taxon>
        <taxon>Rhabditida</taxon>
        <taxon>Spirurina</taxon>
        <taxon>Spiruromorpha</taxon>
        <taxon>Filarioidea</taxon>
        <taxon>Onchocercidae</taxon>
        <taxon>Onchocerca</taxon>
    </lineage>
</organism>
<dbReference type="OMA" id="KQMNEEY"/>
<dbReference type="EMBL" id="CMVM020000248">
    <property type="status" value="NOT_ANNOTATED_CDS"/>
    <property type="molecule type" value="Genomic_DNA"/>
</dbReference>
<dbReference type="Proteomes" id="UP000024404">
    <property type="component" value="Unassembled WGS sequence"/>
</dbReference>
<reference evidence="4" key="1">
    <citation type="submission" date="2013-10" db="EMBL/GenBank/DDBJ databases">
        <title>Genome sequencing of Onchocerca volvulus.</title>
        <authorList>
            <person name="Cotton J."/>
            <person name="Tsai J."/>
            <person name="Stanley E."/>
            <person name="Tracey A."/>
            <person name="Holroyd N."/>
            <person name="Lustigman S."/>
            <person name="Berriman M."/>
        </authorList>
    </citation>
    <scope>NUCLEOTIDE SEQUENCE</scope>
</reference>
<protein>
    <recommendedName>
        <fullName evidence="5">GRIP domain-containing protein</fullName>
    </recommendedName>
</protein>
<evidence type="ECO:0000256" key="1">
    <source>
        <dbReference type="SAM" id="Coils"/>
    </source>
</evidence>
<dbReference type="AlphaFoldDB" id="A0A8R1Y0T3"/>
<reference evidence="3" key="2">
    <citation type="submission" date="2022-06" db="UniProtKB">
        <authorList>
            <consortium name="EnsemblMetazoa"/>
        </authorList>
    </citation>
    <scope>IDENTIFICATION</scope>
</reference>
<proteinExistence type="predicted"/>
<keyword evidence="1" id="KW-0175">Coiled coil</keyword>
<evidence type="ECO:0008006" key="5">
    <source>
        <dbReference type="Google" id="ProtNLM"/>
    </source>
</evidence>
<dbReference type="PANTHER" id="PTHR19327:SF0">
    <property type="entry name" value="GOLGIN SUBFAMILY A MEMBER 4"/>
    <property type="match status" value="1"/>
</dbReference>
<dbReference type="Gene3D" id="1.10.220.60">
    <property type="entry name" value="GRIP domain"/>
    <property type="match status" value="1"/>
</dbReference>
<accession>A0A8R1Y0T3</accession>
<dbReference type="GO" id="GO:0005794">
    <property type="term" value="C:Golgi apparatus"/>
    <property type="evidence" value="ECO:0007669"/>
    <property type="project" value="TreeGrafter"/>
</dbReference>
<feature type="coiled-coil region" evidence="1">
    <location>
        <begin position="316"/>
        <end position="386"/>
    </location>
</feature>
<keyword evidence="4" id="KW-1185">Reference proteome</keyword>
<feature type="coiled-coil region" evidence="1">
    <location>
        <begin position="846"/>
        <end position="1311"/>
    </location>
</feature>
<dbReference type="GO" id="GO:0031267">
    <property type="term" value="F:small GTPase binding"/>
    <property type="evidence" value="ECO:0007669"/>
    <property type="project" value="TreeGrafter"/>
</dbReference>
<feature type="coiled-coil region" evidence="1">
    <location>
        <begin position="443"/>
        <end position="789"/>
    </location>
</feature>
<name>A0A8R1Y0T3_ONCVO</name>
<sequence length="1465" mass="170881">MFKGLKSKLEDEAKRLQATVSQYSENIAQQVRSGVNDVGNDASGQARRLFTSVTTKNSSIHFPNLLDDESGNDYGTGQLNEQNPNCSAMMQEVPEQDLLTESRQRRSSSGSLESESSFNNLFSVIPGMLSSGRRLNTITSDVESESVATSSQFQSASKEQISTVLHKLQGRAANYKDKYRRIIQMYNELLRENEKYQEAKEKEAEESKMKELQELVEKCRSNMKEKKERIRQLTDENERLKKNIETSYDEQGISDLAVQRVTAEWKGRMDCLEEKWSKRFSDSEEANTLEIAKVKAEMHRALEEKDGELQIARDKCKVLELSETELQKQIDELKAAVDALENEKSDMVEKLSEAKQQGVKAVRCEEEEKRQELKKEMERRRIKEREEDERLFQEMIMKNDEQWALKFKEQEEQMQLAIEEREMQKVAAVIEQDRKNENLGVQVEQLTAEKLHLKSILDDMKERHRQQMDELCISIEANKERHQQEINEIKQTKEEVITTLKKDFEVAIKSNKQLEDELKELRSSKQKTVEGTENRNEKLISESTMERQIIDHLKKQYENDIDIMHTEMSALKENYEKILKENSTKERELIQKNAEMKELKQEVIELSQKLLSKENEVKELYGNLEQKISIIMSLESEKEILSAELASTRELSKIHQHLQQQLKATQMERDETEKKYLEMEEKVQKAIQELEVDRRILQQEKQELEEIKLNNHQWTAEMSECKAEEMKYEVQQAQEEIQKARNDFNEKITSLIGENKQLKNQLEDHQAEIKKLMGEKQSLVKELEYLRRKAESGSKEEDMGMVLSEKIIFLERNMEDTGLKSMMDIKKDLVLLEDEKLKESYASDIKELSNSKVDSLNEKNEVLEDSKVENEKSSFLASVEALEKKLRETIEEKNSIMKEMEDIRGSRDNLKIKIEEMEVDFRETSCKNNSEVEKLKKQLRDQENIVSELQKKMKEQGVKENTDLESLKQSLKEKQKRQLVLENELAETKENLDKIKIELQERKNNEEFLEIELNKERKEKEDEQKTRNQYVLALKNANDSLEETQKQLADLDLVRIEKDRFVSELSLAKKDCQTIVQKLKQENHQKAEEIKKKAEHKILKMKKQYETDGKAAKAELLLQIDEMRSQIAERDLQIEKQKLNISSLEQKLFDESENEKIVNDLRATIQAISNERDKKLNKCAEMEIQQNSMRATIEEAVKQLELQSQQITLLQESTERLEQEREMLLHEKENFGKEMEKLQLEIVTLQKTASEESAKASGKSKMESERYRLLRDLQKEIKQLYHDLNERTQQLNEAQSKLQELSAEKTENDEVGDICAKTDYKSDDERKRLRTNSNLIEQADYEELCTLREQVVEYQKQLENIKEADKKELTLLCEKACGTEQFNVIGLESIINGSISSVKEDLSDKNLVFVESTEAETLARVIATVARFSHEQVNAVVAKEEQRNHGWVGGTVQGLISSAANLSSR</sequence>
<evidence type="ECO:0000313" key="4">
    <source>
        <dbReference type="Proteomes" id="UP000024404"/>
    </source>
</evidence>
<feature type="coiled-coil region" evidence="1">
    <location>
        <begin position="172"/>
        <end position="250"/>
    </location>
</feature>
<feature type="compositionally biased region" description="Polar residues" evidence="2">
    <location>
        <begin position="73"/>
        <end position="84"/>
    </location>
</feature>